<dbReference type="Proteomes" id="UP000001225">
    <property type="component" value="Chromosome"/>
</dbReference>
<name>A9IKA5_BORPD</name>
<dbReference type="KEGG" id="bpt:Bpet2042"/>
<proteinExistence type="predicted"/>
<dbReference type="eggNOG" id="ENOG5033JAM">
    <property type="taxonomic scope" value="Bacteria"/>
</dbReference>
<evidence type="ECO:0000313" key="1">
    <source>
        <dbReference type="EMBL" id="CAP42382.1"/>
    </source>
</evidence>
<reference evidence="1 2" key="1">
    <citation type="journal article" date="2008" name="BMC Genomics">
        <title>The missing link: Bordetella petrii is endowed with both the metabolic versatility of environmental bacteria and virulence traits of pathogenic Bordetellae.</title>
        <authorList>
            <person name="Gross R."/>
            <person name="Guzman C.A."/>
            <person name="Sebaihia M."/>
            <person name="Martins Dos Santos V.A."/>
            <person name="Pieper D.H."/>
            <person name="Koebnik R."/>
            <person name="Lechner M."/>
            <person name="Bartels D."/>
            <person name="Buhrmester J."/>
            <person name="Choudhuri J.V."/>
            <person name="Ebensen T."/>
            <person name="Gaigalat L."/>
            <person name="Herrmann S."/>
            <person name="Khachane A.N."/>
            <person name="Larisch C."/>
            <person name="Link S."/>
            <person name="Linke B."/>
            <person name="Meyer F."/>
            <person name="Mormann S."/>
            <person name="Nakunst D."/>
            <person name="Rueckert C."/>
            <person name="Schneiker-Bekel S."/>
            <person name="Schulze K."/>
            <person name="Vorhoelter F.J."/>
            <person name="Yevsa T."/>
            <person name="Engle J.T."/>
            <person name="Goldman W.E."/>
            <person name="Puehler A."/>
            <person name="Goebel U.B."/>
            <person name="Goesmann A."/>
            <person name="Bloecker H."/>
            <person name="Kaiser O."/>
            <person name="Martinez-Arias R."/>
        </authorList>
    </citation>
    <scope>NUCLEOTIDE SEQUENCE [LARGE SCALE GENOMIC DNA]</scope>
    <source>
        <strain evidence="2">ATCC BAA-461 / DSM 12804 / CCUG 43448 / CIP 107267 / Se-1111R</strain>
    </source>
</reference>
<keyword evidence="2" id="KW-1185">Reference proteome</keyword>
<evidence type="ECO:0000313" key="2">
    <source>
        <dbReference type="Proteomes" id="UP000001225"/>
    </source>
</evidence>
<organism evidence="1 2">
    <name type="scientific">Bordetella petrii (strain ATCC BAA-461 / DSM 12804 / CCUG 43448 / CIP 107267 / Se-1111R)</name>
    <dbReference type="NCBI Taxonomy" id="340100"/>
    <lineage>
        <taxon>Bacteria</taxon>
        <taxon>Pseudomonadati</taxon>
        <taxon>Pseudomonadota</taxon>
        <taxon>Betaproteobacteria</taxon>
        <taxon>Burkholderiales</taxon>
        <taxon>Alcaligenaceae</taxon>
        <taxon>Bordetella</taxon>
    </lineage>
</organism>
<sequence length="206" mass="22789">MKTLQHYVPPSPLALRGLQDALGYTNTQMAQLAGLDDEAAWQAFTAPSTVHRLGKQRVFYMAARLALEPAQWRAVLARMRTIGARFDDHDDAPPPPLSGAYARRGAGRAVTREAKLGMTLISASGAFHEMEQLREFAHFADDYGVSQFVDSACYDGRTDTCRFTLKDTEHLAPAQKDRIFDAAAKTIAQFEFDGRIYHGGLPTEPD</sequence>
<dbReference type="AlphaFoldDB" id="A9IKA5"/>
<accession>A9IKA5</accession>
<gene>
    <name evidence="1" type="ordered locus">Bpet2042</name>
</gene>
<dbReference type="EMBL" id="AM902716">
    <property type="protein sequence ID" value="CAP42382.1"/>
    <property type="molecule type" value="Genomic_DNA"/>
</dbReference>
<protein>
    <submittedName>
        <fullName evidence="1">Uncharacterized protein</fullName>
    </submittedName>
</protein>
<dbReference type="STRING" id="94624.Bpet2042"/>